<protein>
    <recommendedName>
        <fullName evidence="1">DUF6603 domain-containing protein</fullName>
    </recommendedName>
</protein>
<dbReference type="Proteomes" id="UP001501020">
    <property type="component" value="Unassembled WGS sequence"/>
</dbReference>
<reference evidence="2 3" key="1">
    <citation type="journal article" date="2019" name="Int. J. Syst. Evol. Microbiol.">
        <title>The Global Catalogue of Microorganisms (GCM) 10K type strain sequencing project: providing services to taxonomists for standard genome sequencing and annotation.</title>
        <authorList>
            <consortium name="The Broad Institute Genomics Platform"/>
            <consortium name="The Broad Institute Genome Sequencing Center for Infectious Disease"/>
            <person name="Wu L."/>
            <person name="Ma J."/>
        </authorList>
    </citation>
    <scope>NUCLEOTIDE SEQUENCE [LARGE SCALE GENOMIC DNA]</scope>
    <source>
        <strain evidence="2 3">JCM 13850</strain>
    </source>
</reference>
<dbReference type="Pfam" id="PF20248">
    <property type="entry name" value="DUF6603"/>
    <property type="match status" value="1"/>
</dbReference>
<dbReference type="EMBL" id="BAAAMR010000037">
    <property type="protein sequence ID" value="GAA2143747.1"/>
    <property type="molecule type" value="Genomic_DNA"/>
</dbReference>
<gene>
    <name evidence="2" type="ORF">GCM10009727_42970</name>
</gene>
<dbReference type="RefSeq" id="WP_344269784.1">
    <property type="nucleotide sequence ID" value="NZ_BAAAMR010000037.1"/>
</dbReference>
<dbReference type="InterPro" id="IPR046538">
    <property type="entry name" value="DUF6603"/>
</dbReference>
<name>A0ABN2ZKY2_9ACTN</name>
<feature type="domain" description="DUF6603" evidence="1">
    <location>
        <begin position="824"/>
        <end position="1337"/>
    </location>
</feature>
<comment type="caution">
    <text evidence="2">The sequence shown here is derived from an EMBL/GenBank/DDBJ whole genome shotgun (WGS) entry which is preliminary data.</text>
</comment>
<proteinExistence type="predicted"/>
<evidence type="ECO:0000259" key="1">
    <source>
        <dbReference type="Pfam" id="PF20248"/>
    </source>
</evidence>
<keyword evidence="3" id="KW-1185">Reference proteome</keyword>
<sequence length="1540" mass="155765">MIDLVALGAALTAQGTRLVMAATDRTLPAELRAFLGGVPGQSLTLARQAEPLAPAGDTLTITGTAGAGDGGSAGRATWPVQGFVELAVTVTSVTVTITNDRTTSTSRVTGTVTGTLPVGAATAAVTLTSVAEPAQTGSAANGAAQDAQDTIGWTITLTGSVGEVRGTDLIGLGQGTVVSPLPVPQGLDALDTVTTVQPSGFALTFYPNTGYQPVLAATVSVAGATWAALPTVLELHGVDIAGVFGPGSYSVTLVSHLQIGGTGVDLGVGMRPGTHWTAFLRPTGGGAFPGIAALARWIAGTGGDGEASATRLTSGLRALRLDTGALDAAITSVTVGFDWSAPSLDFVSVTSLISLGALRLDVALRLPDGALSGTLHNGAPVAVATILSSLGLPADGVPAGLTVADATFSAAPGIGVYSVYLVIDNVWGAGPLAIEQVGAALSYGRGVGLTGSVEGVLALGDSIEVQLEAGYEGATTGWAFAGATRPGSVIAVGDLLTSLATSFGIGTVPEILRTLTLTDVSVSYETGTGKFDFGAEADFTVAGADARLVVTVAVTRTAETAAGPATTAGTAGYSATFGGTLTVGALIFDLTFDLGAQPADVVLVATWRVAPERQYVGFGDLAGALGLPAPQVPDGLDLRLTTATLTYDVAKSEFVVAARSLSYGAAVFVATPVPADRAAGGNTDGRTEARATAYFAALAVGHPIDISDIPLLGQVLGAADTCAVEDLQVVMASTAISGPVAAAVNRLIPAGYPRLPAQGTASAIALSATLRFGPQTYPISLGAVSQTAGPPPAAGGTVVAAPKGGDAVRSTPPAESDGTAWFTVQKAFGPITFERVGVRYADGTLWFLLDASLAVGGLALTLQGASIGSPITGFSPRFDLRGLGVAYANPPLTIGGGFAKVTPTGGATFQYDGAVVVTLPQWGVTAYGSYAEINGEPSMFVFLQVSGAFGGPPAFFVTGLAGGFGYNSSIRIPGPDEVISFPLVGGLSDPAALGGAKATPMQALASLTGGAKPWISPTLGQNWLAVGIRFSTFQLLDSTALLVVEFGNELTIALLGISTARFPKSTAQRPYAQIQLQLRALLRPDDGFFALTAGLTRNSYLLDPACLLTGGFAFYVWFGRHAQAGDFVVVLGGYHPNFVPPPHYPVVAPLGFSWSLDKTVSISGSVYFALTPAAVMAGGALAVRYSDGNLRAWFTAHADLIMLWSPFHFSVRVGVSVGVEYTVNLLFTRKTLHLEAGADLQLAGPPTGGTATIRLWVVSFTVSFGARPASDPQPLDWTGFQALLPPAADATTFTAAAGLAAQQTDNAALAAATPVTTAGAPAPAPWQARPDGFAFSIRSAVPSTRLFIGQSTQTPVQSGAKVDIRPMRRTGLTVDQRMWITVGGAEIDLAAAGWQVTATTANLPKALWGTGDGKGVPAGRDQLVTGRLTGLSVRAPAPQQGWTAGPIAVAAALGIDPVLPAGVLPVTGRAGATGDVPVLGDTVATITDQIAAVGAARRDELFTALSQLGLAPATNGPLTRFAAQTEVLFTDQPLLVPAGS</sequence>
<accession>A0ABN2ZKY2</accession>
<organism evidence="2 3">
    <name type="scientific">Actinomadura napierensis</name>
    <dbReference type="NCBI Taxonomy" id="267854"/>
    <lineage>
        <taxon>Bacteria</taxon>
        <taxon>Bacillati</taxon>
        <taxon>Actinomycetota</taxon>
        <taxon>Actinomycetes</taxon>
        <taxon>Streptosporangiales</taxon>
        <taxon>Thermomonosporaceae</taxon>
        <taxon>Actinomadura</taxon>
    </lineage>
</organism>
<evidence type="ECO:0000313" key="2">
    <source>
        <dbReference type="EMBL" id="GAA2143747.1"/>
    </source>
</evidence>
<evidence type="ECO:0000313" key="3">
    <source>
        <dbReference type="Proteomes" id="UP001501020"/>
    </source>
</evidence>